<comment type="caution">
    <text evidence="1">The sequence shown here is derived from an EMBL/GenBank/DDBJ whole genome shotgun (WGS) entry which is preliminary data.</text>
</comment>
<evidence type="ECO:0000313" key="2">
    <source>
        <dbReference type="Proteomes" id="UP000294588"/>
    </source>
</evidence>
<dbReference type="Proteomes" id="UP000294588">
    <property type="component" value="Unassembled WGS sequence"/>
</dbReference>
<evidence type="ECO:0000313" key="1">
    <source>
        <dbReference type="EMBL" id="TDF72819.1"/>
    </source>
</evidence>
<organism evidence="1 2">
    <name type="scientific">Candidatus Syntrophosphaera thermopropionivorans</name>
    <dbReference type="NCBI Taxonomy" id="2593015"/>
    <lineage>
        <taxon>Bacteria</taxon>
        <taxon>Pseudomonadati</taxon>
        <taxon>Candidatus Cloacimonadota</taxon>
        <taxon>Candidatus Cloacimonadia</taxon>
        <taxon>Candidatus Cloacimonadales</taxon>
        <taxon>Candidatus Cloacimonadaceae</taxon>
        <taxon>Candidatus Syntrophosphaera</taxon>
    </lineage>
</organism>
<name>A0AC61QIM1_9BACT</name>
<sequence>MICLFSTSLFALPFQDGEKLTFSVKYGIIKAGTATFEAKSSTYQNRPVWRLCINAQTYPFFDVVYKIRDKIESWWDKETLLPHKSSKQLHEGKYQQYRIHYFDQVNKKTTYMKWSYKEEKWKTEEKNLPFETQDIVSSFYELRNRSLKPGDKPKLYVTTDGKSVVTTVKVLRREKVSSIFGDVNCLVLEPDMKSEGIFKGSSKLLIWVTDDAYKIPVKVESSVSIGTFVVQLEDAQNVPYKIKKSN</sequence>
<proteinExistence type="predicted"/>
<gene>
    <name evidence="1" type="ORF">E0946_05130</name>
</gene>
<protein>
    <submittedName>
        <fullName evidence="1">DUF3108 domain-containing protein</fullName>
    </submittedName>
</protein>
<accession>A0AC61QIM1</accession>
<reference evidence="1" key="1">
    <citation type="submission" date="2019-03" db="EMBL/GenBank/DDBJ databases">
        <title>Candidatus Syntrophosphaera thermopropionivorans: a novel player in syntrophic propionate oxidation during anaerobic digestion.</title>
        <authorList>
            <person name="Dyksma S."/>
        </authorList>
    </citation>
    <scope>NUCLEOTIDE SEQUENCE</scope>
    <source>
        <strain evidence="1">W5</strain>
    </source>
</reference>
<keyword evidence="2" id="KW-1185">Reference proteome</keyword>
<dbReference type="EMBL" id="SMOG01000015">
    <property type="protein sequence ID" value="TDF72819.1"/>
    <property type="molecule type" value="Genomic_DNA"/>
</dbReference>